<name>A0ABS0EF50_9FLAO</name>
<organism evidence="1 2">
    <name type="scientific">Winogradskyella marina</name>
    <dbReference type="NCBI Taxonomy" id="2785530"/>
    <lineage>
        <taxon>Bacteria</taxon>
        <taxon>Pseudomonadati</taxon>
        <taxon>Bacteroidota</taxon>
        <taxon>Flavobacteriia</taxon>
        <taxon>Flavobacteriales</taxon>
        <taxon>Flavobacteriaceae</taxon>
        <taxon>Winogradskyella</taxon>
    </lineage>
</organism>
<evidence type="ECO:0000313" key="2">
    <source>
        <dbReference type="Proteomes" id="UP000611215"/>
    </source>
</evidence>
<sequence>MEYLVLRDIHLDALVITVNEYIKKGWKPLGGINSYRDKFMGGNHEVAYLQGLVK</sequence>
<gene>
    <name evidence="1" type="ORF">ITJ86_04175</name>
</gene>
<dbReference type="RefSeq" id="WP_195870353.1">
    <property type="nucleotide sequence ID" value="NZ_JADOET010000002.1"/>
</dbReference>
<accession>A0ABS0EF50</accession>
<dbReference type="EMBL" id="JADOET010000002">
    <property type="protein sequence ID" value="MBF8149078.1"/>
    <property type="molecule type" value="Genomic_DNA"/>
</dbReference>
<evidence type="ECO:0000313" key="1">
    <source>
        <dbReference type="EMBL" id="MBF8149078.1"/>
    </source>
</evidence>
<comment type="caution">
    <text evidence="1">The sequence shown here is derived from an EMBL/GenBank/DDBJ whole genome shotgun (WGS) entry which is preliminary data.</text>
</comment>
<keyword evidence="2" id="KW-1185">Reference proteome</keyword>
<proteinExistence type="predicted"/>
<protein>
    <recommendedName>
        <fullName evidence="3">DUF1737 domain-containing protein</fullName>
    </recommendedName>
</protein>
<dbReference type="Proteomes" id="UP000611215">
    <property type="component" value="Unassembled WGS sequence"/>
</dbReference>
<evidence type="ECO:0008006" key="3">
    <source>
        <dbReference type="Google" id="ProtNLM"/>
    </source>
</evidence>
<reference evidence="1 2" key="1">
    <citation type="submission" date="2020-11" db="EMBL/GenBank/DDBJ databases">
        <title>Winogradskyella marina sp. nov., isolated from marine sediment.</title>
        <authorList>
            <person name="Bo J."/>
            <person name="Wang S."/>
            <person name="Song X."/>
            <person name="Du Z."/>
        </authorList>
    </citation>
    <scope>NUCLEOTIDE SEQUENCE [LARGE SCALE GENOMIC DNA]</scope>
    <source>
        <strain evidence="1 2">F6397</strain>
    </source>
</reference>